<dbReference type="EMBL" id="MCBS01021526">
    <property type="protein sequence ID" value="RKF77973.1"/>
    <property type="molecule type" value="Genomic_DNA"/>
</dbReference>
<evidence type="ECO:0000313" key="2">
    <source>
        <dbReference type="Proteomes" id="UP000285326"/>
    </source>
</evidence>
<gene>
    <name evidence="1" type="ORF">GcM1_215055</name>
</gene>
<proteinExistence type="predicted"/>
<protein>
    <submittedName>
        <fullName evidence="1">Uncharacterized protein</fullName>
    </submittedName>
</protein>
<dbReference type="Proteomes" id="UP000285326">
    <property type="component" value="Unassembled WGS sequence"/>
</dbReference>
<accession>A0A420ITW5</accession>
<comment type="caution">
    <text evidence="1">The sequence shown here is derived from an EMBL/GenBank/DDBJ whole genome shotgun (WGS) entry which is preliminary data.</text>
</comment>
<dbReference type="AlphaFoldDB" id="A0A420ITW5"/>
<sequence>MAQNQQLPELSNPIETKNVDIRSDLEETPIMRDSLHIDIIFDTIPDSNIPVVEHHSLPNDPETCEDLVYLPYSDEILDVEIIPDASNCLVPVNGITTLGSPTRYFSEK</sequence>
<reference evidence="1 2" key="1">
    <citation type="journal article" date="2018" name="BMC Genomics">
        <title>Comparative genome analyses reveal sequence features reflecting distinct modes of host-adaptation between dicot and monocot powdery mildew.</title>
        <authorList>
            <person name="Wu Y."/>
            <person name="Ma X."/>
            <person name="Pan Z."/>
            <person name="Kale S.D."/>
            <person name="Song Y."/>
            <person name="King H."/>
            <person name="Zhang Q."/>
            <person name="Presley C."/>
            <person name="Deng X."/>
            <person name="Wei C.I."/>
            <person name="Xiao S."/>
        </authorList>
    </citation>
    <scope>NUCLEOTIDE SEQUENCE [LARGE SCALE GENOMIC DNA]</scope>
    <source>
        <strain evidence="1">UMSG1</strain>
    </source>
</reference>
<evidence type="ECO:0000313" key="1">
    <source>
        <dbReference type="EMBL" id="RKF77973.1"/>
    </source>
</evidence>
<name>A0A420ITW5_9PEZI</name>
<organism evidence="1 2">
    <name type="scientific">Golovinomyces cichoracearum</name>
    <dbReference type="NCBI Taxonomy" id="62708"/>
    <lineage>
        <taxon>Eukaryota</taxon>
        <taxon>Fungi</taxon>
        <taxon>Dikarya</taxon>
        <taxon>Ascomycota</taxon>
        <taxon>Pezizomycotina</taxon>
        <taxon>Leotiomycetes</taxon>
        <taxon>Erysiphales</taxon>
        <taxon>Erysiphaceae</taxon>
        <taxon>Golovinomyces</taxon>
    </lineage>
</organism>